<dbReference type="Proteomes" id="UP000003179">
    <property type="component" value="Unassembled WGS sequence"/>
</dbReference>
<name>A0ABN0C923_9ACTN</name>
<proteinExistence type="predicted"/>
<accession>A0ABN0C923</accession>
<keyword evidence="2" id="KW-1185">Reference proteome</keyword>
<organism evidence="1 2">
    <name type="scientific">Cutibacterium modestum HL044PA1</name>
    <dbReference type="NCBI Taxonomy" id="765109"/>
    <lineage>
        <taxon>Bacteria</taxon>
        <taxon>Bacillati</taxon>
        <taxon>Actinomycetota</taxon>
        <taxon>Actinomycetes</taxon>
        <taxon>Propionibacteriales</taxon>
        <taxon>Propionibacteriaceae</taxon>
        <taxon>Cutibacterium</taxon>
        <taxon>Cutibacterium modestum</taxon>
    </lineage>
</organism>
<sequence>MLRRSPARRHDRVPFSSVFVVVEVWQIGVCGDVSVACRGVDDDDLVGIRAEMLQR</sequence>
<evidence type="ECO:0000313" key="2">
    <source>
        <dbReference type="Proteomes" id="UP000003179"/>
    </source>
</evidence>
<comment type="caution">
    <text evidence="1">The sequence shown here is derived from an EMBL/GenBank/DDBJ whole genome shotgun (WGS) entry which is preliminary data.</text>
</comment>
<dbReference type="EMBL" id="ADZU01000004">
    <property type="protein sequence ID" value="EFS93568.1"/>
    <property type="molecule type" value="Genomic_DNA"/>
</dbReference>
<reference evidence="1" key="1">
    <citation type="submission" date="2010-08" db="EMBL/GenBank/DDBJ databases">
        <authorList>
            <person name="Weinstock G."/>
            <person name="Sodergren E."/>
            <person name="Clifton S."/>
            <person name="Fulton L."/>
            <person name="Fulton B."/>
            <person name="Courtney L."/>
            <person name="Fronick C."/>
            <person name="Harrison M."/>
            <person name="Strong C."/>
            <person name="Farmer C."/>
            <person name="Delahaunty K."/>
            <person name="Markovic C."/>
            <person name="Hall O."/>
            <person name="Minx P."/>
            <person name="Tomlinson C."/>
            <person name="Mitreva M."/>
            <person name="Hou S."/>
            <person name="Chen J."/>
            <person name="Wollam A."/>
            <person name="Pepin K.H."/>
            <person name="Johnson M."/>
            <person name="Bhonagiri V."/>
            <person name="Zhang X."/>
            <person name="Suruliraj S."/>
            <person name="Warren W."/>
            <person name="Chinwalla A."/>
            <person name="Mardis E.R."/>
            <person name="Wilson R.K."/>
        </authorList>
    </citation>
    <scope>NUCLEOTIDE SEQUENCE [LARGE SCALE GENOMIC DNA]</scope>
    <source>
        <strain evidence="1">HL044PA1</strain>
    </source>
</reference>
<evidence type="ECO:0000313" key="1">
    <source>
        <dbReference type="EMBL" id="EFS93568.1"/>
    </source>
</evidence>
<gene>
    <name evidence="1" type="ORF">HMPREF9607_00238</name>
</gene>
<protein>
    <submittedName>
        <fullName evidence="1">Uncharacterized protein</fullName>
    </submittedName>
</protein>